<name>A0ABS4Z2N9_9ACTN</name>
<protein>
    <submittedName>
        <fullName evidence="3">Uncharacterized protein</fullName>
    </submittedName>
</protein>
<keyword evidence="2" id="KW-0472">Membrane</keyword>
<dbReference type="Proteomes" id="UP000758168">
    <property type="component" value="Unassembled WGS sequence"/>
</dbReference>
<dbReference type="EMBL" id="JAGIOB010000001">
    <property type="protein sequence ID" value="MBP2415312.1"/>
    <property type="molecule type" value="Genomic_DNA"/>
</dbReference>
<sequence length="118" mass="12882">MWSNRDEVQRLHNAVRGAALAVLLVSLTCILSAFDLGEPARVIGSRLLYVGIGAALLSAVLHARVGKLEHVDRLARHDRLHGAIERVRTEDAELLRRLEDNGRSGGDERAPGSSGTRR</sequence>
<organism evidence="3 4">
    <name type="scientific">Microlunatus capsulatus</name>
    <dbReference type="NCBI Taxonomy" id="99117"/>
    <lineage>
        <taxon>Bacteria</taxon>
        <taxon>Bacillati</taxon>
        <taxon>Actinomycetota</taxon>
        <taxon>Actinomycetes</taxon>
        <taxon>Propionibacteriales</taxon>
        <taxon>Propionibacteriaceae</taxon>
        <taxon>Microlunatus</taxon>
    </lineage>
</organism>
<keyword evidence="4" id="KW-1185">Reference proteome</keyword>
<evidence type="ECO:0000256" key="1">
    <source>
        <dbReference type="SAM" id="MobiDB-lite"/>
    </source>
</evidence>
<accession>A0ABS4Z2N9</accession>
<gene>
    <name evidence="3" type="ORF">JOF54_000234</name>
</gene>
<keyword evidence="2" id="KW-1133">Transmembrane helix</keyword>
<proteinExistence type="predicted"/>
<feature type="transmembrane region" description="Helical" evidence="2">
    <location>
        <begin position="14"/>
        <end position="34"/>
    </location>
</feature>
<evidence type="ECO:0000313" key="4">
    <source>
        <dbReference type="Proteomes" id="UP000758168"/>
    </source>
</evidence>
<feature type="compositionally biased region" description="Basic and acidic residues" evidence="1">
    <location>
        <begin position="97"/>
        <end position="110"/>
    </location>
</feature>
<evidence type="ECO:0000313" key="3">
    <source>
        <dbReference type="EMBL" id="MBP2415312.1"/>
    </source>
</evidence>
<dbReference type="RefSeq" id="WP_210052226.1">
    <property type="nucleotide sequence ID" value="NZ_BAAAMH010000036.1"/>
</dbReference>
<evidence type="ECO:0000256" key="2">
    <source>
        <dbReference type="SAM" id="Phobius"/>
    </source>
</evidence>
<keyword evidence="2" id="KW-0812">Transmembrane</keyword>
<comment type="caution">
    <text evidence="3">The sequence shown here is derived from an EMBL/GenBank/DDBJ whole genome shotgun (WGS) entry which is preliminary data.</text>
</comment>
<reference evidence="3 4" key="1">
    <citation type="submission" date="2021-03" db="EMBL/GenBank/DDBJ databases">
        <title>Sequencing the genomes of 1000 actinobacteria strains.</title>
        <authorList>
            <person name="Klenk H.-P."/>
        </authorList>
    </citation>
    <scope>NUCLEOTIDE SEQUENCE [LARGE SCALE GENOMIC DNA]</scope>
    <source>
        <strain evidence="3 4">DSM 12936</strain>
    </source>
</reference>
<feature type="region of interest" description="Disordered" evidence="1">
    <location>
        <begin position="97"/>
        <end position="118"/>
    </location>
</feature>
<feature type="transmembrane region" description="Helical" evidence="2">
    <location>
        <begin position="46"/>
        <end position="66"/>
    </location>
</feature>